<dbReference type="Pfam" id="PF26502">
    <property type="entry name" value="DUF8167_2nd"/>
    <property type="match status" value="1"/>
</dbReference>
<dbReference type="PROSITE" id="PS51202">
    <property type="entry name" value="RCK_C"/>
    <property type="match status" value="1"/>
</dbReference>
<dbReference type="Gene3D" id="3.30.70.1450">
    <property type="entry name" value="Regulator of K+ conductance, C-terminal domain"/>
    <property type="match status" value="1"/>
</dbReference>
<dbReference type="InterPro" id="IPR058480">
    <property type="entry name" value="DUF8167_N"/>
</dbReference>
<dbReference type="RefSeq" id="WP_390215476.1">
    <property type="nucleotide sequence ID" value="NZ_JBHSWX010000013.1"/>
</dbReference>
<gene>
    <name evidence="4" type="ORF">ACFQFD_19045</name>
</gene>
<proteinExistence type="predicted"/>
<dbReference type="GO" id="GO:0034220">
    <property type="term" value="P:monoatomic ion transmembrane transport"/>
    <property type="evidence" value="ECO:0007669"/>
    <property type="project" value="UniProtKB-KW"/>
</dbReference>
<feature type="transmembrane region" description="Helical" evidence="2">
    <location>
        <begin position="12"/>
        <end position="31"/>
    </location>
</feature>
<keyword evidence="4" id="KW-0407">Ion channel</keyword>
<keyword evidence="4" id="KW-0406">Ion transport</keyword>
<keyword evidence="2" id="KW-1133">Transmembrane helix</keyword>
<dbReference type="Pfam" id="PF26503">
    <property type="entry name" value="DUF8167_3rd"/>
    <property type="match status" value="1"/>
</dbReference>
<feature type="transmembrane region" description="Helical" evidence="2">
    <location>
        <begin position="77"/>
        <end position="95"/>
    </location>
</feature>
<reference evidence="4 5" key="1">
    <citation type="journal article" date="2019" name="Int. J. Syst. Evol. Microbiol.">
        <title>The Global Catalogue of Microorganisms (GCM) 10K type strain sequencing project: providing services to taxonomists for standard genome sequencing and annotation.</title>
        <authorList>
            <consortium name="The Broad Institute Genomics Platform"/>
            <consortium name="The Broad Institute Genome Sequencing Center for Infectious Disease"/>
            <person name="Wu L."/>
            <person name="Ma J."/>
        </authorList>
    </citation>
    <scope>NUCLEOTIDE SEQUENCE [LARGE SCALE GENOMIC DNA]</scope>
    <source>
        <strain evidence="4 5">SYNS20</strain>
    </source>
</reference>
<dbReference type="Pfam" id="PF02080">
    <property type="entry name" value="TrkA_C"/>
    <property type="match status" value="1"/>
</dbReference>
<organism evidence="4 5">
    <name type="scientific">Halobaculum halobium</name>
    <dbReference type="NCBI Taxonomy" id="3032281"/>
    <lineage>
        <taxon>Archaea</taxon>
        <taxon>Methanobacteriati</taxon>
        <taxon>Methanobacteriota</taxon>
        <taxon>Stenosarchaea group</taxon>
        <taxon>Halobacteria</taxon>
        <taxon>Halobacteriales</taxon>
        <taxon>Haloferacaceae</taxon>
        <taxon>Halobaculum</taxon>
    </lineage>
</organism>
<protein>
    <submittedName>
        <fullName evidence="4">Potassium channel family protein</fullName>
    </submittedName>
</protein>
<keyword evidence="2" id="KW-0472">Membrane</keyword>
<feature type="transmembrane region" description="Helical" evidence="2">
    <location>
        <begin position="43"/>
        <end position="65"/>
    </location>
</feature>
<dbReference type="SUPFAM" id="SSF116726">
    <property type="entry name" value="TrkA C-terminal domain-like"/>
    <property type="match status" value="1"/>
</dbReference>
<name>A0ABD5THV6_9EURY</name>
<dbReference type="InterPro" id="IPR036721">
    <property type="entry name" value="RCK_C_sf"/>
</dbReference>
<evidence type="ECO:0000313" key="5">
    <source>
        <dbReference type="Proteomes" id="UP001596443"/>
    </source>
</evidence>
<evidence type="ECO:0000256" key="2">
    <source>
        <dbReference type="SAM" id="Phobius"/>
    </source>
</evidence>
<feature type="region of interest" description="Disordered" evidence="1">
    <location>
        <begin position="255"/>
        <end position="289"/>
    </location>
</feature>
<evidence type="ECO:0000259" key="3">
    <source>
        <dbReference type="PROSITE" id="PS51202"/>
    </source>
</evidence>
<keyword evidence="4" id="KW-0813">Transport</keyword>
<dbReference type="Pfam" id="PF26501">
    <property type="entry name" value="DUF8167"/>
    <property type="match status" value="1"/>
</dbReference>
<keyword evidence="5" id="KW-1185">Reference proteome</keyword>
<accession>A0ABD5THV6</accession>
<keyword evidence="2" id="KW-0812">Transmembrane</keyword>
<dbReference type="InterPro" id="IPR058603">
    <property type="entry name" value="DUF8167_2nd"/>
</dbReference>
<evidence type="ECO:0000256" key="1">
    <source>
        <dbReference type="SAM" id="MobiDB-lite"/>
    </source>
</evidence>
<evidence type="ECO:0000313" key="4">
    <source>
        <dbReference type="EMBL" id="MFC6788017.1"/>
    </source>
</evidence>
<dbReference type="AlphaFoldDB" id="A0ABD5THV6"/>
<feature type="domain" description="RCK C-terminal" evidence="3">
    <location>
        <begin position="322"/>
        <end position="407"/>
    </location>
</feature>
<dbReference type="EMBL" id="JBHSWX010000013">
    <property type="protein sequence ID" value="MFC6788017.1"/>
    <property type="molecule type" value="Genomic_DNA"/>
</dbReference>
<sequence>MVDSSLPVQVLLGVYLGLLTGIVPALVAWTLGFTFKYFTSVSIPGFGVVVLSLAIAGVNGGLLALNDQTIRNSANGTALLIAIVVVLMISLYAHAKGDAMGAALPKRVTLKSLTERTLSTDVIDLSAGRGKVRVTVGGDVADIEGYPALPTDLRSSIAAFTEVFDADLSLGELEAAVADRLRSEFDLAEVTVRLDERGTATVAAAPPTAGISTRVPEGKRAVSVSALVPTGLARGDEVTVVVADGDPVDGSVVAAKTDGAKASDATPAGDGGTDPQAPPASPTTTGGDGRLTLAVDRASAARLLAADVRRVVVRSRGVRREFELLSLLRRAGKRFRRVTVRAEGALDGVSLGNAAVRDEYGVAVLAVRDGARWRLAPDGDVTPEAGADLIAVGTRDDLDRFGREAAT</sequence>
<comment type="caution">
    <text evidence="4">The sequence shown here is derived from an EMBL/GenBank/DDBJ whole genome shotgun (WGS) entry which is preliminary data.</text>
</comment>
<dbReference type="InterPro" id="IPR058604">
    <property type="entry name" value="DUF8167_3rd"/>
</dbReference>
<dbReference type="InterPro" id="IPR006037">
    <property type="entry name" value="RCK_C"/>
</dbReference>
<dbReference type="Proteomes" id="UP001596443">
    <property type="component" value="Unassembled WGS sequence"/>
</dbReference>